<dbReference type="AlphaFoldDB" id="Q4JIR4"/>
<feature type="transmembrane region" description="Helical" evidence="6">
    <location>
        <begin position="27"/>
        <end position="50"/>
    </location>
</feature>
<evidence type="ECO:0000256" key="1">
    <source>
        <dbReference type="ARBA" id="ARBA00004141"/>
    </source>
</evidence>
<name>Q4JIR4_9BACT</name>
<feature type="transmembrane region" description="Helical" evidence="6">
    <location>
        <begin position="266"/>
        <end position="286"/>
    </location>
</feature>
<comment type="similarity">
    <text evidence="2">Belongs to the EamA transporter family.</text>
</comment>
<feature type="transmembrane region" description="Helical" evidence="6">
    <location>
        <begin position="62"/>
        <end position="83"/>
    </location>
</feature>
<keyword evidence="5 6" id="KW-0472">Membrane</keyword>
<dbReference type="InterPro" id="IPR050638">
    <property type="entry name" value="AA-Vitamin_Transporters"/>
</dbReference>
<evidence type="ECO:0000259" key="7">
    <source>
        <dbReference type="Pfam" id="PF00892"/>
    </source>
</evidence>
<reference evidence="8" key="1">
    <citation type="journal article" date="2005" name="Appl. Environ. Microbiol.">
        <title>Highly divergent genes for methanopterin-linked C1 transfer reactions in Lake Washington, assessed via metagenomic analysis and mRNA detection.</title>
        <authorList>
            <person name="Kalyuzhnaya M.G."/>
            <person name="Bowerman S."/>
            <person name="Nercessian O."/>
            <person name="Lidstrom M.E."/>
            <person name="Chistoserdova L."/>
        </authorList>
    </citation>
    <scope>NUCLEOTIDE SEQUENCE</scope>
</reference>
<evidence type="ECO:0000256" key="2">
    <source>
        <dbReference type="ARBA" id="ARBA00007362"/>
    </source>
</evidence>
<feature type="transmembrane region" description="Helical" evidence="6">
    <location>
        <begin position="240"/>
        <end position="260"/>
    </location>
</feature>
<dbReference type="PANTHER" id="PTHR32322:SF2">
    <property type="entry name" value="EAMA DOMAIN-CONTAINING PROTEIN"/>
    <property type="match status" value="1"/>
</dbReference>
<feature type="transmembrane region" description="Helical" evidence="6">
    <location>
        <begin position="210"/>
        <end position="228"/>
    </location>
</feature>
<keyword evidence="4 6" id="KW-1133">Transmembrane helix</keyword>
<evidence type="ECO:0000256" key="3">
    <source>
        <dbReference type="ARBA" id="ARBA00022692"/>
    </source>
</evidence>
<comment type="subcellular location">
    <subcellularLocation>
        <location evidence="1">Membrane</location>
        <topology evidence="1">Multi-pass membrane protein</topology>
    </subcellularLocation>
</comment>
<dbReference type="Pfam" id="PF00892">
    <property type="entry name" value="EamA"/>
    <property type="match status" value="2"/>
</dbReference>
<dbReference type="PANTHER" id="PTHR32322">
    <property type="entry name" value="INNER MEMBRANE TRANSPORTER"/>
    <property type="match status" value="1"/>
</dbReference>
<feature type="transmembrane region" description="Helical" evidence="6">
    <location>
        <begin position="117"/>
        <end position="134"/>
    </location>
</feature>
<feature type="transmembrane region" description="Helical" evidence="6">
    <location>
        <begin position="89"/>
        <end position="110"/>
    </location>
</feature>
<evidence type="ECO:0000256" key="5">
    <source>
        <dbReference type="ARBA" id="ARBA00023136"/>
    </source>
</evidence>
<evidence type="ECO:0000256" key="4">
    <source>
        <dbReference type="ARBA" id="ARBA00022989"/>
    </source>
</evidence>
<protein>
    <submittedName>
        <fullName evidence="8">Putative permease</fullName>
    </submittedName>
</protein>
<evidence type="ECO:0000313" key="8">
    <source>
        <dbReference type="EMBL" id="AAY89248.1"/>
    </source>
</evidence>
<keyword evidence="3 6" id="KW-0812">Transmembrane</keyword>
<reference evidence="8" key="2">
    <citation type="journal article" date="2005" name="J. Bacteriol.">
        <title>MtdC, a novel class of methylene tetrahydromethanopterin dehydrogenases.</title>
        <authorList>
            <person name="Vorholt J.A."/>
            <person name="Kalyuzhnaya M.G."/>
            <person name="Hagemeier C.H."/>
            <person name="Lidstrom M.E."/>
            <person name="Chistoserdova L."/>
        </authorList>
    </citation>
    <scope>NUCLEOTIDE SEQUENCE</scope>
</reference>
<feature type="domain" description="EamA" evidence="7">
    <location>
        <begin position="147"/>
        <end position="284"/>
    </location>
</feature>
<feature type="transmembrane region" description="Helical" evidence="6">
    <location>
        <begin position="146"/>
        <end position="165"/>
    </location>
</feature>
<evidence type="ECO:0000256" key="6">
    <source>
        <dbReference type="SAM" id="Phobius"/>
    </source>
</evidence>
<dbReference type="InterPro" id="IPR037185">
    <property type="entry name" value="EmrE-like"/>
</dbReference>
<feature type="domain" description="EamA" evidence="7">
    <location>
        <begin position="4"/>
        <end position="133"/>
    </location>
</feature>
<accession>Q4JIR4</accession>
<dbReference type="InterPro" id="IPR000620">
    <property type="entry name" value="EamA_dom"/>
</dbReference>
<dbReference type="SUPFAM" id="SSF103481">
    <property type="entry name" value="Multidrug resistance efflux transporter EmrE"/>
    <property type="match status" value="2"/>
</dbReference>
<proteinExistence type="inferred from homology"/>
<dbReference type="GO" id="GO:0016020">
    <property type="term" value="C:membrane"/>
    <property type="evidence" value="ECO:0007669"/>
    <property type="project" value="UniProtKB-SubCell"/>
</dbReference>
<dbReference type="EMBL" id="DQ084248">
    <property type="protein sequence ID" value="AAY89248.1"/>
    <property type="molecule type" value="Genomic_DNA"/>
</dbReference>
<sequence length="302" mass="31401">MVHLGLVLVQVLFASLAAIGRLVLPVVPAGLLVTIRIFGAAGALVLLNAARGGPWIHDRRDLMRVAISGLLGVTANQSLYLFGLGHSTAVNATILVTTAPVFTVVGSLLLGLERPSFSKLGGIALAAAGAVYLIDPTRLSFAPGVALGNLLILLGMVCYAAYFLVSKPLLARYDAITVGTYVMLFAALGVLPIGIPALSGVSPGVFHGSIGWLVGYIVVGPTIGAYFLNLWALKRVSSNTVASFLYLQPFLAALAAPLILPGERLTGRTLGAGCLIFIGLGLVLWAERIQHRDLPMGGLSAE</sequence>
<organism evidence="8">
    <name type="scientific">uncultured bacterium BAC-L1N9</name>
    <dbReference type="NCBI Taxonomy" id="333371"/>
    <lineage>
        <taxon>Bacteria</taxon>
        <taxon>environmental samples</taxon>
    </lineage>
</organism>
<feature type="transmembrane region" description="Helical" evidence="6">
    <location>
        <begin position="177"/>
        <end position="198"/>
    </location>
</feature>